<dbReference type="PROSITE" id="PS50111">
    <property type="entry name" value="CHEMOTAXIS_TRANSDUC_2"/>
    <property type="match status" value="1"/>
</dbReference>
<organism evidence="12 13">
    <name type="scientific">Propionivibrio dicarboxylicus</name>
    <dbReference type="NCBI Taxonomy" id="83767"/>
    <lineage>
        <taxon>Bacteria</taxon>
        <taxon>Pseudomonadati</taxon>
        <taxon>Pseudomonadota</taxon>
        <taxon>Betaproteobacteria</taxon>
        <taxon>Rhodocyclales</taxon>
        <taxon>Rhodocyclaceae</taxon>
        <taxon>Propionivibrio</taxon>
    </lineage>
</organism>
<keyword evidence="3 10" id="KW-0812">Transmembrane</keyword>
<sequence>MIDRMRLKTKIALLVLAALVGLLALTGLSAVKTRQDLLESKKETIQSVLEGVEATLIAYQREEAAGKMTREQAQKAATEVISMIRYGGQDGKSEYVYAYTTEGYGVYHVAKDRIGKPLFDTVKDPKGNYTVRDIVAKAKGTPSGAYLYTLTARPGEKEPIDKLGYVKLFEPWSWVIGTGVYVDDIETEFRRRLISDLAIAFGLLAIIAWLGFVIARGVIRQVGGEPADAIRFMARVSDGDLSGDMPDVMAGSMLDSMGNMVRSLRKMVSEIGENSLRLSKGSDHISTASREVATAAQKQSDATSAMAAAIEELTVSINHISENARDSQQNSAHSVQLSEAGFERVQTASEEINGIASVVSDAATRVRKLEERANQISSIAGVIKEIAGQTNLLALNAAIEAARAGEQGRGFAVVADEVRKLAERTSLATVEIEEMIAGIQSDTVQVAGVMDAALPQVDSGVTAAQSAAESLRQIKESSERTLERIREVADSTQEQSVASDSIAQKVEEIASMVEETTAAMSANAETASDMERIAGELNQLVGRFRC</sequence>
<keyword evidence="4 10" id="KW-1133">Transmembrane helix</keyword>
<dbReference type="PANTHER" id="PTHR32089">
    <property type="entry name" value="METHYL-ACCEPTING CHEMOTAXIS PROTEIN MCPB"/>
    <property type="match status" value="1"/>
</dbReference>
<dbReference type="Gene3D" id="1.10.287.950">
    <property type="entry name" value="Methyl-accepting chemotaxis protein"/>
    <property type="match status" value="1"/>
</dbReference>
<dbReference type="GO" id="GO:0006935">
    <property type="term" value="P:chemotaxis"/>
    <property type="evidence" value="ECO:0007669"/>
    <property type="project" value="InterPro"/>
</dbReference>
<reference evidence="12 13" key="1">
    <citation type="submission" date="2016-10" db="EMBL/GenBank/DDBJ databases">
        <authorList>
            <person name="de Groot N.N."/>
        </authorList>
    </citation>
    <scope>NUCLEOTIDE SEQUENCE [LARGE SCALE GENOMIC DNA]</scope>
    <source>
        <strain evidence="12 13">DSM 5885</strain>
    </source>
</reference>
<dbReference type="FunFam" id="1.10.287.950:FF:000001">
    <property type="entry name" value="Methyl-accepting chemotaxis sensory transducer"/>
    <property type="match status" value="1"/>
</dbReference>
<feature type="transmembrane region" description="Helical" evidence="10">
    <location>
        <begin position="197"/>
        <end position="215"/>
    </location>
</feature>
<dbReference type="InterPro" id="IPR033480">
    <property type="entry name" value="sCache_2"/>
</dbReference>
<evidence type="ECO:0000256" key="5">
    <source>
        <dbReference type="ARBA" id="ARBA00023136"/>
    </source>
</evidence>
<evidence type="ECO:0000256" key="10">
    <source>
        <dbReference type="SAM" id="Phobius"/>
    </source>
</evidence>
<gene>
    <name evidence="12" type="ORF">SAMN05660652_01676</name>
</gene>
<keyword evidence="9" id="KW-0175">Coiled coil</keyword>
<evidence type="ECO:0000259" key="11">
    <source>
        <dbReference type="PROSITE" id="PS50111"/>
    </source>
</evidence>
<comment type="similarity">
    <text evidence="7">Belongs to the methyl-accepting chemotaxis (MCP) protein family.</text>
</comment>
<evidence type="ECO:0000256" key="1">
    <source>
        <dbReference type="ARBA" id="ARBA00004651"/>
    </source>
</evidence>
<evidence type="ECO:0000256" key="3">
    <source>
        <dbReference type="ARBA" id="ARBA00022692"/>
    </source>
</evidence>
<dbReference type="AlphaFoldDB" id="A0A1G8C4X0"/>
<dbReference type="SUPFAM" id="SSF58104">
    <property type="entry name" value="Methyl-accepting chemotaxis protein (MCP) signaling domain"/>
    <property type="match status" value="1"/>
</dbReference>
<dbReference type="Gene3D" id="3.30.450.20">
    <property type="entry name" value="PAS domain"/>
    <property type="match status" value="1"/>
</dbReference>
<keyword evidence="13" id="KW-1185">Reference proteome</keyword>
<dbReference type="InterPro" id="IPR004089">
    <property type="entry name" value="MCPsignal_dom"/>
</dbReference>
<accession>A0A1G8C4X0</accession>
<evidence type="ECO:0000256" key="4">
    <source>
        <dbReference type="ARBA" id="ARBA00022989"/>
    </source>
</evidence>
<protein>
    <submittedName>
        <fullName evidence="12">Methyl-accepting chemotaxis sensory transducer with Cache sensor</fullName>
    </submittedName>
</protein>
<keyword evidence="6 8" id="KW-0807">Transducer</keyword>
<dbReference type="STRING" id="83767.SAMN05660652_01676"/>
<dbReference type="SMART" id="SM01049">
    <property type="entry name" value="Cache_2"/>
    <property type="match status" value="1"/>
</dbReference>
<keyword evidence="5 10" id="KW-0472">Membrane</keyword>
<evidence type="ECO:0000256" key="8">
    <source>
        <dbReference type="PROSITE-ProRule" id="PRU00284"/>
    </source>
</evidence>
<dbReference type="PANTHER" id="PTHR32089:SF119">
    <property type="entry name" value="METHYL-ACCEPTING CHEMOTAXIS PROTEIN CTPL"/>
    <property type="match status" value="1"/>
</dbReference>
<dbReference type="Pfam" id="PF17200">
    <property type="entry name" value="sCache_2"/>
    <property type="match status" value="1"/>
</dbReference>
<evidence type="ECO:0000256" key="9">
    <source>
        <dbReference type="SAM" id="Coils"/>
    </source>
</evidence>
<comment type="subcellular location">
    <subcellularLocation>
        <location evidence="1">Cell membrane</location>
        <topology evidence="1">Multi-pass membrane protein</topology>
    </subcellularLocation>
</comment>
<dbReference type="InterPro" id="IPR004090">
    <property type="entry name" value="Chemotax_Me-accpt_rcpt"/>
</dbReference>
<keyword evidence="2" id="KW-1003">Cell membrane</keyword>
<proteinExistence type="inferred from homology"/>
<feature type="coiled-coil region" evidence="9">
    <location>
        <begin position="468"/>
        <end position="495"/>
    </location>
</feature>
<evidence type="ECO:0000313" key="13">
    <source>
        <dbReference type="Proteomes" id="UP000198607"/>
    </source>
</evidence>
<feature type="domain" description="Methyl-accepting transducer" evidence="11">
    <location>
        <begin position="274"/>
        <end position="510"/>
    </location>
</feature>
<name>A0A1G8C4X0_9RHOO</name>
<dbReference type="GO" id="GO:0005886">
    <property type="term" value="C:plasma membrane"/>
    <property type="evidence" value="ECO:0007669"/>
    <property type="project" value="UniProtKB-SubCell"/>
</dbReference>
<dbReference type="Pfam" id="PF00015">
    <property type="entry name" value="MCPsignal"/>
    <property type="match status" value="1"/>
</dbReference>
<evidence type="ECO:0000313" key="12">
    <source>
        <dbReference type="EMBL" id="SDH40414.1"/>
    </source>
</evidence>
<dbReference type="PRINTS" id="PR00260">
    <property type="entry name" value="CHEMTRNSDUCR"/>
</dbReference>
<evidence type="ECO:0000256" key="7">
    <source>
        <dbReference type="ARBA" id="ARBA00029447"/>
    </source>
</evidence>
<dbReference type="GO" id="GO:0004888">
    <property type="term" value="F:transmembrane signaling receptor activity"/>
    <property type="evidence" value="ECO:0007669"/>
    <property type="project" value="InterPro"/>
</dbReference>
<dbReference type="CDD" id="cd11386">
    <property type="entry name" value="MCP_signal"/>
    <property type="match status" value="1"/>
</dbReference>
<dbReference type="OrthoDB" id="8555762at2"/>
<evidence type="ECO:0000256" key="2">
    <source>
        <dbReference type="ARBA" id="ARBA00022475"/>
    </source>
</evidence>
<dbReference type="GO" id="GO:0007165">
    <property type="term" value="P:signal transduction"/>
    <property type="evidence" value="ECO:0007669"/>
    <property type="project" value="UniProtKB-KW"/>
</dbReference>
<evidence type="ECO:0000256" key="6">
    <source>
        <dbReference type="ARBA" id="ARBA00023224"/>
    </source>
</evidence>
<dbReference type="EMBL" id="FNCY01000005">
    <property type="protein sequence ID" value="SDH40414.1"/>
    <property type="molecule type" value="Genomic_DNA"/>
</dbReference>
<dbReference type="Proteomes" id="UP000198607">
    <property type="component" value="Unassembled WGS sequence"/>
</dbReference>
<dbReference type="SMART" id="SM00283">
    <property type="entry name" value="MA"/>
    <property type="match status" value="1"/>
</dbReference>